<reference evidence="2" key="1">
    <citation type="submission" date="2022-11" db="EMBL/GenBank/DDBJ databases">
        <authorList>
            <person name="Petersen C."/>
        </authorList>
    </citation>
    <scope>NUCLEOTIDE SEQUENCE</scope>
    <source>
        <strain evidence="2">IBT 26290</strain>
    </source>
</reference>
<proteinExistence type="predicted"/>
<feature type="compositionally biased region" description="Polar residues" evidence="1">
    <location>
        <begin position="186"/>
        <end position="197"/>
    </location>
</feature>
<feature type="compositionally biased region" description="Low complexity" evidence="1">
    <location>
        <begin position="436"/>
        <end position="448"/>
    </location>
</feature>
<dbReference type="OrthoDB" id="4346289at2759"/>
<gene>
    <name evidence="2" type="ORF">N7482_000544</name>
</gene>
<keyword evidence="3" id="KW-1185">Reference proteome</keyword>
<reference evidence="2" key="2">
    <citation type="journal article" date="2023" name="IMA Fungus">
        <title>Comparative genomic study of the Penicillium genus elucidates a diverse pangenome and 15 lateral gene transfer events.</title>
        <authorList>
            <person name="Petersen C."/>
            <person name="Sorensen T."/>
            <person name="Nielsen M.R."/>
            <person name="Sondergaard T.E."/>
            <person name="Sorensen J.L."/>
            <person name="Fitzpatrick D.A."/>
            <person name="Frisvad J.C."/>
            <person name="Nielsen K.L."/>
        </authorList>
    </citation>
    <scope>NUCLEOTIDE SEQUENCE</scope>
    <source>
        <strain evidence="2">IBT 26290</strain>
    </source>
</reference>
<feature type="region of interest" description="Disordered" evidence="1">
    <location>
        <begin position="422"/>
        <end position="458"/>
    </location>
</feature>
<accession>A0A9W9IDY9</accession>
<evidence type="ECO:0000313" key="2">
    <source>
        <dbReference type="EMBL" id="KAJ5174667.1"/>
    </source>
</evidence>
<organism evidence="2 3">
    <name type="scientific">Penicillium canariense</name>
    <dbReference type="NCBI Taxonomy" id="189055"/>
    <lineage>
        <taxon>Eukaryota</taxon>
        <taxon>Fungi</taxon>
        <taxon>Dikarya</taxon>
        <taxon>Ascomycota</taxon>
        <taxon>Pezizomycotina</taxon>
        <taxon>Eurotiomycetes</taxon>
        <taxon>Eurotiomycetidae</taxon>
        <taxon>Eurotiales</taxon>
        <taxon>Aspergillaceae</taxon>
        <taxon>Penicillium</taxon>
    </lineage>
</organism>
<dbReference type="GeneID" id="81421845"/>
<comment type="caution">
    <text evidence="2">The sequence shown here is derived from an EMBL/GenBank/DDBJ whole genome shotgun (WGS) entry which is preliminary data.</text>
</comment>
<evidence type="ECO:0000256" key="1">
    <source>
        <dbReference type="SAM" id="MobiDB-lite"/>
    </source>
</evidence>
<dbReference type="RefSeq" id="XP_056546275.1">
    <property type="nucleotide sequence ID" value="XM_056682669.1"/>
</dbReference>
<evidence type="ECO:0000313" key="3">
    <source>
        <dbReference type="Proteomes" id="UP001149163"/>
    </source>
</evidence>
<name>A0A9W9IDY9_9EURO</name>
<dbReference type="Proteomes" id="UP001149163">
    <property type="component" value="Unassembled WGS sequence"/>
</dbReference>
<dbReference type="EMBL" id="JAPQKN010000001">
    <property type="protein sequence ID" value="KAJ5174667.1"/>
    <property type="molecule type" value="Genomic_DNA"/>
</dbReference>
<feature type="region of interest" description="Disordered" evidence="1">
    <location>
        <begin position="185"/>
        <end position="205"/>
    </location>
</feature>
<protein>
    <submittedName>
        <fullName evidence="2">Uncharacterized protein</fullName>
    </submittedName>
</protein>
<dbReference type="AlphaFoldDB" id="A0A9W9IDY9"/>
<sequence>MSSVSDQFFYLDAPTQSEEWLDFDQFLDLPSAYGDDYSASASASAHSVSPDMALPFESETAGMDLPDFTQSAFPDMINYDPVQEGFFADQSPPMGMIPDCVPALDDATFHGYDEQHNTSFDFRHLVEMQAAADPRITSIKEKRREAAIALHLQRLCDATALDLDMSSDSNTSFSSPAWSDYVRESISPQPASTSPETHSAPASAVGNGGVELVLDLNMNAAANLPKKQRPRSQAQKENYIKARKYGACEKHKKQHKRCNCLEKAAARAGVNKVPTNVSYQERPQRLALSSPLLPDSRVSSVPGYDRLLVSPTLRPSAKVSSAKVIKTFTKHAPEHDQSLSPTGVLPPVRAVTKCASSVRGHDPQYSASAFLAPVKEAGKNVVSQGQRILRQSPSVPQYVEATNQRAKAQPNLRWRVVGFSSTNSPATSMDTKESSNTRLSTSISSASSKPGVMRTPNVDLRRPRTTLSSHRLNVTVPSTTPISTQPQPSALAAIGRSSGSLGVPGVSNVLRIISDFKNPLAILTTRASPQPEAPLKDRRTESQLQVCTNPFGLSSIIVRTVATELGGLFSSALSAIAGVRHLSVSFSSWSEHVVGKCLSLVGSQLMSAKKGLQLFHSHAQTKWSV</sequence>